<keyword evidence="7" id="KW-0406">Ion transport</keyword>
<evidence type="ECO:0000256" key="6">
    <source>
        <dbReference type="ARBA" id="ARBA00022989"/>
    </source>
</evidence>
<evidence type="ECO:0000313" key="10">
    <source>
        <dbReference type="EMBL" id="TKA44053.1"/>
    </source>
</evidence>
<gene>
    <name evidence="10" type="ORF">B0A54_04819</name>
</gene>
<keyword evidence="3" id="KW-0813">Transport</keyword>
<dbReference type="EMBL" id="NAJP01000016">
    <property type="protein sequence ID" value="TKA44053.1"/>
    <property type="molecule type" value="Genomic_DNA"/>
</dbReference>
<keyword evidence="6 9" id="KW-1133">Transmembrane helix</keyword>
<protein>
    <recommendedName>
        <fullName evidence="12">V-type proton ATPase subunit e</fullName>
    </recommendedName>
</protein>
<evidence type="ECO:0000256" key="1">
    <source>
        <dbReference type="ARBA" id="ARBA00004127"/>
    </source>
</evidence>
<keyword evidence="8 9" id="KW-0472">Membrane</keyword>
<dbReference type="Proteomes" id="UP000310066">
    <property type="component" value="Unassembled WGS sequence"/>
</dbReference>
<comment type="subcellular location">
    <subcellularLocation>
        <location evidence="1">Endomembrane system</location>
        <topology evidence="1">Multi-pass membrane protein</topology>
    </subcellularLocation>
</comment>
<dbReference type="GO" id="GO:0046961">
    <property type="term" value="F:proton-transporting ATPase activity, rotational mechanism"/>
    <property type="evidence" value="ECO:0007669"/>
    <property type="project" value="InterPro"/>
</dbReference>
<evidence type="ECO:0000256" key="7">
    <source>
        <dbReference type="ARBA" id="ARBA00023065"/>
    </source>
</evidence>
<dbReference type="PANTHER" id="PTHR12263:SF0">
    <property type="entry name" value="V-TYPE PROTON ATPASE SUBUNIT"/>
    <property type="match status" value="1"/>
</dbReference>
<comment type="caution">
    <text evidence="10">The sequence shown here is derived from an EMBL/GenBank/DDBJ whole genome shotgun (WGS) entry which is preliminary data.</text>
</comment>
<evidence type="ECO:0000313" key="11">
    <source>
        <dbReference type="Proteomes" id="UP000310066"/>
    </source>
</evidence>
<dbReference type="GO" id="GO:0007035">
    <property type="term" value="P:vacuolar acidification"/>
    <property type="evidence" value="ECO:0007669"/>
    <property type="project" value="TreeGrafter"/>
</dbReference>
<name>A0A4U0V686_9PEZI</name>
<dbReference type="GO" id="GO:0012505">
    <property type="term" value="C:endomembrane system"/>
    <property type="evidence" value="ECO:0007669"/>
    <property type="project" value="UniProtKB-SubCell"/>
</dbReference>
<accession>A0A4U0V686</accession>
<feature type="transmembrane region" description="Helical" evidence="9">
    <location>
        <begin position="39"/>
        <end position="59"/>
    </location>
</feature>
<organism evidence="10 11">
    <name type="scientific">Friedmanniomyces endolithicus</name>
    <dbReference type="NCBI Taxonomy" id="329885"/>
    <lineage>
        <taxon>Eukaryota</taxon>
        <taxon>Fungi</taxon>
        <taxon>Dikarya</taxon>
        <taxon>Ascomycota</taxon>
        <taxon>Pezizomycotina</taxon>
        <taxon>Dothideomycetes</taxon>
        <taxon>Dothideomycetidae</taxon>
        <taxon>Mycosphaerellales</taxon>
        <taxon>Teratosphaeriaceae</taxon>
        <taxon>Friedmanniomyces</taxon>
    </lineage>
</organism>
<evidence type="ECO:0000256" key="9">
    <source>
        <dbReference type="SAM" id="Phobius"/>
    </source>
</evidence>
<evidence type="ECO:0000256" key="2">
    <source>
        <dbReference type="ARBA" id="ARBA00008328"/>
    </source>
</evidence>
<evidence type="ECO:0000256" key="5">
    <source>
        <dbReference type="ARBA" id="ARBA00022781"/>
    </source>
</evidence>
<keyword evidence="4 9" id="KW-0812">Transmembrane</keyword>
<evidence type="ECO:0000256" key="8">
    <source>
        <dbReference type="ARBA" id="ARBA00023136"/>
    </source>
</evidence>
<dbReference type="Pfam" id="PF05493">
    <property type="entry name" value="ATP_synt_H"/>
    <property type="match status" value="1"/>
</dbReference>
<feature type="transmembrane region" description="Helical" evidence="9">
    <location>
        <begin position="71"/>
        <end position="91"/>
    </location>
</feature>
<dbReference type="PANTHER" id="PTHR12263">
    <property type="entry name" value="VACUOLAR ATP SYNTHASE SUBUNIT H"/>
    <property type="match status" value="1"/>
</dbReference>
<keyword evidence="5" id="KW-0375">Hydrogen ion transport</keyword>
<comment type="similarity">
    <text evidence="2">Belongs to the V-ATPase e1/e2 subunit family.</text>
</comment>
<dbReference type="InterPro" id="IPR008389">
    <property type="entry name" value="ATPase_V0-cplx_e1/e2_su"/>
</dbReference>
<evidence type="ECO:0000256" key="4">
    <source>
        <dbReference type="ARBA" id="ARBA00022692"/>
    </source>
</evidence>
<evidence type="ECO:0000256" key="3">
    <source>
        <dbReference type="ARBA" id="ARBA00022448"/>
    </source>
</evidence>
<reference evidence="10 11" key="1">
    <citation type="submission" date="2017-03" db="EMBL/GenBank/DDBJ databases">
        <title>Genomes of endolithic fungi from Antarctica.</title>
        <authorList>
            <person name="Coleine C."/>
            <person name="Masonjones S."/>
            <person name="Stajich J.E."/>
        </authorList>
    </citation>
    <scope>NUCLEOTIDE SEQUENCE [LARGE SCALE GENOMIC DNA]</scope>
    <source>
        <strain evidence="10 11">CCFEE 5311</strain>
    </source>
</reference>
<sequence length="118" mass="13203">MCRCLAESGDESLTQSWRTGNTACAPTNDSHALTDVHSWSLLVSVVFIVVFCAVAWFASPKGENQTVWRSTLVLSAWACWLMWAITFLAQWHPLIRPQRSDLRPEYVNGPVKSSGAMF</sequence>
<dbReference type="GO" id="GO:0000220">
    <property type="term" value="C:vacuolar proton-transporting V-type ATPase, V0 domain"/>
    <property type="evidence" value="ECO:0007669"/>
    <property type="project" value="TreeGrafter"/>
</dbReference>
<evidence type="ECO:0008006" key="12">
    <source>
        <dbReference type="Google" id="ProtNLM"/>
    </source>
</evidence>
<dbReference type="OrthoDB" id="1508846at2759"/>
<dbReference type="STRING" id="329885.A0A4U0V686"/>
<dbReference type="AlphaFoldDB" id="A0A4U0V686"/>
<proteinExistence type="inferred from homology"/>